<dbReference type="InterPro" id="IPR006016">
    <property type="entry name" value="UspA"/>
</dbReference>
<name>A0A4R6GH93_9BURK</name>
<evidence type="ECO:0000313" key="3">
    <source>
        <dbReference type="Proteomes" id="UP000294737"/>
    </source>
</evidence>
<dbReference type="RefSeq" id="WP_112990962.1">
    <property type="nucleotide sequence ID" value="NZ_PTLZ01000001.1"/>
</dbReference>
<proteinExistence type="predicted"/>
<keyword evidence="3" id="KW-1185">Reference proteome</keyword>
<dbReference type="Gene3D" id="3.40.50.620">
    <property type="entry name" value="HUPs"/>
    <property type="match status" value="1"/>
</dbReference>
<dbReference type="OrthoDB" id="5512223at2"/>
<evidence type="ECO:0000259" key="1">
    <source>
        <dbReference type="Pfam" id="PF00582"/>
    </source>
</evidence>
<comment type="caution">
    <text evidence="2">The sequence shown here is derived from an EMBL/GenBank/DDBJ whole genome shotgun (WGS) entry which is preliminary data.</text>
</comment>
<dbReference type="Proteomes" id="UP000294737">
    <property type="component" value="Unassembled WGS sequence"/>
</dbReference>
<evidence type="ECO:0000313" key="2">
    <source>
        <dbReference type="EMBL" id="TDN94339.1"/>
    </source>
</evidence>
<reference evidence="2 3" key="1">
    <citation type="submission" date="2019-03" db="EMBL/GenBank/DDBJ databases">
        <title>Genomic Encyclopedia of Type Strains, Phase IV (KMG-IV): sequencing the most valuable type-strain genomes for metagenomic binning, comparative biology and taxonomic classification.</title>
        <authorList>
            <person name="Goeker M."/>
        </authorList>
    </citation>
    <scope>NUCLEOTIDE SEQUENCE [LARGE SCALE GENOMIC DNA]</scope>
    <source>
        <strain evidence="2 3">DSM 18555</strain>
    </source>
</reference>
<feature type="domain" description="UspA" evidence="1">
    <location>
        <begin position="2"/>
        <end position="126"/>
    </location>
</feature>
<organism evidence="2 3">
    <name type="scientific">Herminiimonas fonticola</name>
    <dbReference type="NCBI Taxonomy" id="303380"/>
    <lineage>
        <taxon>Bacteria</taxon>
        <taxon>Pseudomonadati</taxon>
        <taxon>Pseudomonadota</taxon>
        <taxon>Betaproteobacteria</taxon>
        <taxon>Burkholderiales</taxon>
        <taxon>Oxalobacteraceae</taxon>
        <taxon>Herminiimonas</taxon>
    </lineage>
</organism>
<dbReference type="EMBL" id="SNWF01000004">
    <property type="protein sequence ID" value="TDN94339.1"/>
    <property type="molecule type" value="Genomic_DNA"/>
</dbReference>
<accession>A0A4R6GH93</accession>
<dbReference type="CDD" id="cd00293">
    <property type="entry name" value="USP-like"/>
    <property type="match status" value="1"/>
</dbReference>
<gene>
    <name evidence="2" type="ORF">EV677_0882</name>
</gene>
<dbReference type="SUPFAM" id="SSF52402">
    <property type="entry name" value="Adenine nucleotide alpha hydrolases-like"/>
    <property type="match status" value="1"/>
</dbReference>
<protein>
    <submittedName>
        <fullName evidence="2">Nucleotide-binding universal stress UspA family protein</fullName>
    </submittedName>
</protein>
<dbReference type="InterPro" id="IPR014729">
    <property type="entry name" value="Rossmann-like_a/b/a_fold"/>
</dbReference>
<dbReference type="AlphaFoldDB" id="A0A4R6GH93"/>
<dbReference type="Pfam" id="PF00582">
    <property type="entry name" value="Usp"/>
    <property type="match status" value="1"/>
</dbReference>
<sequence>MTNVLVPINDSSDVECALKHVIERYRTQPVTLFLLNVQMPISKFVTRFVSKRQVEEFHQENGMHILQPMIDKLDAAGVPHQEKILVGHKAESIVRFAREHHCDQIVVPKHKGMFENLGLGSVGSQLRQLIGAEGSCDISEVY</sequence>